<feature type="transmembrane region" description="Helical" evidence="2">
    <location>
        <begin position="151"/>
        <end position="167"/>
    </location>
</feature>
<dbReference type="EMBL" id="JBHRTR010000019">
    <property type="protein sequence ID" value="MFC3227047.1"/>
    <property type="molecule type" value="Genomic_DNA"/>
</dbReference>
<keyword evidence="2" id="KW-1133">Transmembrane helix</keyword>
<feature type="transmembrane region" description="Helical" evidence="2">
    <location>
        <begin position="233"/>
        <end position="255"/>
    </location>
</feature>
<reference evidence="5" key="1">
    <citation type="journal article" date="2019" name="Int. J. Syst. Evol. Microbiol.">
        <title>The Global Catalogue of Microorganisms (GCM) 10K type strain sequencing project: providing services to taxonomists for standard genome sequencing and annotation.</title>
        <authorList>
            <consortium name="The Broad Institute Genomics Platform"/>
            <consortium name="The Broad Institute Genome Sequencing Center for Infectious Disease"/>
            <person name="Wu L."/>
            <person name="Ma J."/>
        </authorList>
    </citation>
    <scope>NUCLEOTIDE SEQUENCE [LARGE SCALE GENOMIC DNA]</scope>
    <source>
        <strain evidence="5">KCTC 42964</strain>
    </source>
</reference>
<accession>A0ABV7KXF0</accession>
<dbReference type="Gene3D" id="1.10.3730.20">
    <property type="match status" value="1"/>
</dbReference>
<proteinExistence type="predicted"/>
<feature type="transmembrane region" description="Helical" evidence="2">
    <location>
        <begin position="104"/>
        <end position="122"/>
    </location>
</feature>
<feature type="transmembrane region" description="Helical" evidence="2">
    <location>
        <begin position="262"/>
        <end position="282"/>
    </location>
</feature>
<evidence type="ECO:0000313" key="4">
    <source>
        <dbReference type="EMBL" id="MFC3227047.1"/>
    </source>
</evidence>
<dbReference type="InterPro" id="IPR037185">
    <property type="entry name" value="EmrE-like"/>
</dbReference>
<feature type="domain" description="EamA" evidence="3">
    <location>
        <begin position="34"/>
        <end position="167"/>
    </location>
</feature>
<dbReference type="RefSeq" id="WP_379899208.1">
    <property type="nucleotide sequence ID" value="NZ_JBHRTR010000019.1"/>
</dbReference>
<evidence type="ECO:0000313" key="5">
    <source>
        <dbReference type="Proteomes" id="UP001595528"/>
    </source>
</evidence>
<evidence type="ECO:0000256" key="2">
    <source>
        <dbReference type="SAM" id="Phobius"/>
    </source>
</evidence>
<feature type="region of interest" description="Disordered" evidence="1">
    <location>
        <begin position="1"/>
        <end position="28"/>
    </location>
</feature>
<feature type="transmembrane region" description="Helical" evidence="2">
    <location>
        <begin position="64"/>
        <end position="83"/>
    </location>
</feature>
<feature type="transmembrane region" description="Helical" evidence="2">
    <location>
        <begin position="128"/>
        <end position="144"/>
    </location>
</feature>
<keyword evidence="2" id="KW-0812">Transmembrane</keyword>
<keyword evidence="5" id="KW-1185">Reference proteome</keyword>
<protein>
    <submittedName>
        <fullName evidence="4">DMT family transporter</fullName>
    </submittedName>
</protein>
<dbReference type="InterPro" id="IPR000620">
    <property type="entry name" value="EamA_dom"/>
</dbReference>
<feature type="transmembrane region" description="Helical" evidence="2">
    <location>
        <begin position="288"/>
        <end position="305"/>
    </location>
</feature>
<dbReference type="SUPFAM" id="SSF103481">
    <property type="entry name" value="Multidrug resistance efflux transporter EmrE"/>
    <property type="match status" value="2"/>
</dbReference>
<gene>
    <name evidence="4" type="ORF">ACFOGJ_07395</name>
</gene>
<keyword evidence="2" id="KW-0472">Membrane</keyword>
<dbReference type="PANTHER" id="PTHR22911:SF103">
    <property type="entry name" value="BLR2811 PROTEIN"/>
    <property type="match status" value="1"/>
</dbReference>
<feature type="domain" description="EamA" evidence="3">
    <location>
        <begin position="175"/>
        <end position="304"/>
    </location>
</feature>
<feature type="transmembrane region" description="Helical" evidence="2">
    <location>
        <begin position="204"/>
        <end position="227"/>
    </location>
</feature>
<organism evidence="4 5">
    <name type="scientific">Marinibaculum pumilum</name>
    <dbReference type="NCBI Taxonomy" id="1766165"/>
    <lineage>
        <taxon>Bacteria</taxon>
        <taxon>Pseudomonadati</taxon>
        <taxon>Pseudomonadota</taxon>
        <taxon>Alphaproteobacteria</taxon>
        <taxon>Rhodospirillales</taxon>
        <taxon>Rhodospirillaceae</taxon>
        <taxon>Marinibaculum</taxon>
    </lineage>
</organism>
<dbReference type="Pfam" id="PF00892">
    <property type="entry name" value="EamA"/>
    <property type="match status" value="2"/>
</dbReference>
<name>A0ABV7KXF0_9PROT</name>
<feature type="transmembrane region" description="Helical" evidence="2">
    <location>
        <begin position="33"/>
        <end position="52"/>
    </location>
</feature>
<dbReference type="PANTHER" id="PTHR22911">
    <property type="entry name" value="ACYL-MALONYL CONDENSING ENZYME-RELATED"/>
    <property type="match status" value="1"/>
</dbReference>
<evidence type="ECO:0000256" key="1">
    <source>
        <dbReference type="SAM" id="MobiDB-lite"/>
    </source>
</evidence>
<feature type="transmembrane region" description="Helical" evidence="2">
    <location>
        <begin position="173"/>
        <end position="192"/>
    </location>
</feature>
<comment type="caution">
    <text evidence="4">The sequence shown here is derived from an EMBL/GenBank/DDBJ whole genome shotgun (WGS) entry which is preliminary data.</text>
</comment>
<evidence type="ECO:0000259" key="3">
    <source>
        <dbReference type="Pfam" id="PF00892"/>
    </source>
</evidence>
<dbReference type="Proteomes" id="UP001595528">
    <property type="component" value="Unassembled WGS sequence"/>
</dbReference>
<sequence length="310" mass="32126">MARRGAGIPPHGGGRELTGPASPGAESGDSRPLLGIALMAAAMLIIPTVDGVAKHLGESFSPLFVAWSRYAAATLIVLPVALWRLGPRKALPRRGLGAHLLRTAFLMAAMSFYFLAIARIPLATASGAYFVGPVVAALLAMLLLREKARPLRLAAVALGFAGAMTVVRPDGGISTGMLLALGSGICFAGYIIATRVAARSAGVLPTLAFQCLVGALLLTPQAIWTFAVPDATQLVLILTMGAVSAFCHVLSINAFRYADASLLSPLVYLELVGTAAIGLFVFGEFPDAVTWTGIAVIVAAGLLLARERAR</sequence>